<name>A0ABS5UA32_9BACT</name>
<dbReference type="SUPFAM" id="SSF53335">
    <property type="entry name" value="S-adenosyl-L-methionine-dependent methyltransferases"/>
    <property type="match status" value="1"/>
</dbReference>
<dbReference type="Gene3D" id="3.40.50.150">
    <property type="entry name" value="Vaccinia Virus protein VP39"/>
    <property type="match status" value="1"/>
</dbReference>
<comment type="caution">
    <text evidence="1">The sequence shown here is derived from an EMBL/GenBank/DDBJ whole genome shotgun (WGS) entry which is preliminary data.</text>
</comment>
<dbReference type="Pfam" id="PF03269">
    <property type="entry name" value="DUF268"/>
    <property type="match status" value="1"/>
</dbReference>
<dbReference type="Proteomes" id="UP000784128">
    <property type="component" value="Unassembled WGS sequence"/>
</dbReference>
<reference evidence="1 2" key="1">
    <citation type="submission" date="2021-05" db="EMBL/GenBank/DDBJ databases">
        <title>The draft genome of Geobacter chapellei DSM 13688.</title>
        <authorList>
            <person name="Xu Z."/>
            <person name="Masuda Y."/>
            <person name="Itoh H."/>
            <person name="Senoo K."/>
        </authorList>
    </citation>
    <scope>NUCLEOTIDE SEQUENCE [LARGE SCALE GENOMIC DNA]</scope>
    <source>
        <strain evidence="1 2">DSM 13688</strain>
    </source>
</reference>
<keyword evidence="2" id="KW-1185">Reference proteome</keyword>
<protein>
    <submittedName>
        <fullName evidence="1">DUF268 domain-containing protein</fullName>
    </submittedName>
</protein>
<dbReference type="InterPro" id="IPR029063">
    <property type="entry name" value="SAM-dependent_MTases_sf"/>
</dbReference>
<evidence type="ECO:0000313" key="2">
    <source>
        <dbReference type="Proteomes" id="UP000784128"/>
    </source>
</evidence>
<accession>A0ABS5UA32</accession>
<organism evidence="1 2">
    <name type="scientific">Pelotalea chapellei</name>
    <dbReference type="NCBI Taxonomy" id="44671"/>
    <lineage>
        <taxon>Bacteria</taxon>
        <taxon>Pseudomonadati</taxon>
        <taxon>Thermodesulfobacteriota</taxon>
        <taxon>Desulfuromonadia</taxon>
        <taxon>Geobacterales</taxon>
        <taxon>Geobacteraceae</taxon>
        <taxon>Pelotalea</taxon>
    </lineage>
</organism>
<dbReference type="EMBL" id="JAHDYS010000010">
    <property type="protein sequence ID" value="MBT1072532.1"/>
    <property type="molecule type" value="Genomic_DNA"/>
</dbReference>
<sequence>MHAMTPLINIARMLRRLWRSINFMGEVISFRRMSRTYPRRFTMGWRDLYPCLDDRTTGTSFDRHYIYHPAWAARIIAETAPAHHVDISSSLSFCTIISAFVPVTFYDYRPAELNLSNLSSKPADLLALPFQDESIPSISCMHVVEHVGLGRYGDPLDPQGDLKAMAELKRVLAPGGLLLFVVPVGTPRIMYNAHRIYSYQQVIEYFTGLSLVEFSLIPDNGGLLRHAPQALVAEQKYGCGCFWFKKTIS</sequence>
<evidence type="ECO:0000313" key="1">
    <source>
        <dbReference type="EMBL" id="MBT1072532.1"/>
    </source>
</evidence>
<proteinExistence type="predicted"/>
<dbReference type="InterPro" id="IPR004951">
    <property type="entry name" value="DUF268_CAE_spp"/>
</dbReference>
<gene>
    <name evidence="1" type="ORF">KJB30_12095</name>
</gene>